<evidence type="ECO:0000313" key="2">
    <source>
        <dbReference type="Proteomes" id="UP000008738"/>
    </source>
</evidence>
<name>A0ABM5M5E4_MESHM</name>
<dbReference type="EMBL" id="CP002669">
    <property type="protein sequence ID" value="AEC45939.1"/>
    <property type="molecule type" value="Genomic_DNA"/>
</dbReference>
<gene>
    <name evidence="1" type="ordered locus">SRH_01900</name>
</gene>
<keyword evidence="2" id="KW-1185">Reference proteome</keyword>
<protein>
    <submittedName>
        <fullName evidence="1">Uncharacterized protein</fullName>
    </submittedName>
</protein>
<organism evidence="1 2">
    <name type="scientific">Mesomycoplasma hyorhinis (strain MCLD)</name>
    <name type="common">Mycoplasma hyorhinis</name>
    <dbReference type="NCBI Taxonomy" id="936139"/>
    <lineage>
        <taxon>Bacteria</taxon>
        <taxon>Bacillati</taxon>
        <taxon>Mycoplasmatota</taxon>
        <taxon>Mycoplasmoidales</taxon>
        <taxon>Metamycoplasmataceae</taxon>
        <taxon>Mesomycoplasma</taxon>
    </lineage>
</organism>
<dbReference type="Proteomes" id="UP000008738">
    <property type="component" value="Chromosome"/>
</dbReference>
<sequence>MVTSSVLILLKISSTLSTFLNEESSGLYPKVL</sequence>
<reference evidence="1 2" key="1">
    <citation type="journal article" date="2011" name="J. Bacteriol.">
        <title>Genome analysis of a Mycoplasma hyorhinis strain derived from a primary human melanoma cell line.</title>
        <authorList>
            <person name="Kornspan J.D."/>
            <person name="Lysnyansky I."/>
            <person name="Kahan T."/>
            <person name="Herrmann R."/>
            <person name="Rottem S."/>
            <person name="Nir-Paz R."/>
        </authorList>
    </citation>
    <scope>NUCLEOTIDE SEQUENCE [LARGE SCALE GENOMIC DNA]</scope>
    <source>
        <strain evidence="1 2">MCLD</strain>
    </source>
</reference>
<accession>A0ABM5M5E4</accession>
<proteinExistence type="predicted"/>
<evidence type="ECO:0000313" key="1">
    <source>
        <dbReference type="EMBL" id="AEC45939.1"/>
    </source>
</evidence>